<organism evidence="2 3">
    <name type="scientific">Pelobates cultripes</name>
    <name type="common">Western spadefoot toad</name>
    <dbReference type="NCBI Taxonomy" id="61616"/>
    <lineage>
        <taxon>Eukaryota</taxon>
        <taxon>Metazoa</taxon>
        <taxon>Chordata</taxon>
        <taxon>Craniata</taxon>
        <taxon>Vertebrata</taxon>
        <taxon>Euteleostomi</taxon>
        <taxon>Amphibia</taxon>
        <taxon>Batrachia</taxon>
        <taxon>Anura</taxon>
        <taxon>Pelobatoidea</taxon>
        <taxon>Pelobatidae</taxon>
        <taxon>Pelobates</taxon>
    </lineage>
</organism>
<sequence>MRLRGVREFQGACVAFGKFLCACAAFGSLMGACSAFVGSRTHARRSAEPRGYTHLVPLLHFSSQDIPCLSDVPTFRLIHRSDRRLGPFSANRKSQLPSSGGRGRSASSWDTSI</sequence>
<name>A0AAD1TGD3_PELCU</name>
<dbReference type="PROSITE" id="PS51257">
    <property type="entry name" value="PROKAR_LIPOPROTEIN"/>
    <property type="match status" value="1"/>
</dbReference>
<accession>A0AAD1TGD3</accession>
<protein>
    <submittedName>
        <fullName evidence="2">Uncharacterized protein</fullName>
    </submittedName>
</protein>
<reference evidence="2" key="1">
    <citation type="submission" date="2022-03" db="EMBL/GenBank/DDBJ databases">
        <authorList>
            <person name="Alioto T."/>
            <person name="Alioto T."/>
            <person name="Gomez Garrido J."/>
        </authorList>
    </citation>
    <scope>NUCLEOTIDE SEQUENCE</scope>
</reference>
<proteinExistence type="predicted"/>
<dbReference type="Proteomes" id="UP001295444">
    <property type="component" value="Chromosome 12"/>
</dbReference>
<dbReference type="AlphaFoldDB" id="A0AAD1TGD3"/>
<feature type="compositionally biased region" description="Low complexity" evidence="1">
    <location>
        <begin position="104"/>
        <end position="113"/>
    </location>
</feature>
<gene>
    <name evidence="2" type="ORF">PECUL_23A043451</name>
</gene>
<evidence type="ECO:0000313" key="2">
    <source>
        <dbReference type="EMBL" id="CAH2326330.1"/>
    </source>
</evidence>
<dbReference type="EMBL" id="OW240923">
    <property type="protein sequence ID" value="CAH2326330.1"/>
    <property type="molecule type" value="Genomic_DNA"/>
</dbReference>
<evidence type="ECO:0000256" key="1">
    <source>
        <dbReference type="SAM" id="MobiDB-lite"/>
    </source>
</evidence>
<evidence type="ECO:0000313" key="3">
    <source>
        <dbReference type="Proteomes" id="UP001295444"/>
    </source>
</evidence>
<feature type="region of interest" description="Disordered" evidence="1">
    <location>
        <begin position="86"/>
        <end position="113"/>
    </location>
</feature>
<keyword evidence="3" id="KW-1185">Reference proteome</keyword>